<dbReference type="InterPro" id="IPR000627">
    <property type="entry name" value="Intradiol_dOase_C"/>
</dbReference>
<dbReference type="SUPFAM" id="SSF49482">
    <property type="entry name" value="Aromatic compound dioxygenase"/>
    <property type="match status" value="1"/>
</dbReference>
<keyword evidence="9" id="KW-1185">Reference proteome</keyword>
<evidence type="ECO:0000256" key="6">
    <source>
        <dbReference type="ARBA" id="ARBA00023004"/>
    </source>
</evidence>
<name>A0A4D7B473_9HYPH</name>
<evidence type="ECO:0000256" key="5">
    <source>
        <dbReference type="ARBA" id="ARBA00023002"/>
    </source>
</evidence>
<proteinExistence type="inferred from homology"/>
<dbReference type="Gene3D" id="2.60.130.10">
    <property type="entry name" value="Aromatic compound dioxygenase"/>
    <property type="match status" value="1"/>
</dbReference>
<comment type="cofactor">
    <cofactor evidence="1">
        <name>Fe(3+)</name>
        <dbReference type="ChEBI" id="CHEBI:29034"/>
    </cofactor>
</comment>
<evidence type="ECO:0000256" key="4">
    <source>
        <dbReference type="ARBA" id="ARBA00022964"/>
    </source>
</evidence>
<dbReference type="GO" id="GO:0009712">
    <property type="term" value="P:catechol-containing compound metabolic process"/>
    <property type="evidence" value="ECO:0007669"/>
    <property type="project" value="InterPro"/>
</dbReference>
<organism evidence="8 9">
    <name type="scientific">Phreatobacter stygius</name>
    <dbReference type="NCBI Taxonomy" id="1940610"/>
    <lineage>
        <taxon>Bacteria</taxon>
        <taxon>Pseudomonadati</taxon>
        <taxon>Pseudomonadota</taxon>
        <taxon>Alphaproteobacteria</taxon>
        <taxon>Hyphomicrobiales</taxon>
        <taxon>Phreatobacteraceae</taxon>
        <taxon>Phreatobacter</taxon>
    </lineage>
</organism>
<dbReference type="RefSeq" id="WP_136960765.1">
    <property type="nucleotide sequence ID" value="NZ_CP039690.1"/>
</dbReference>
<dbReference type="Pfam" id="PF04444">
    <property type="entry name" value="Dioxygenase_N"/>
    <property type="match status" value="1"/>
</dbReference>
<evidence type="ECO:0000256" key="2">
    <source>
        <dbReference type="ARBA" id="ARBA00007825"/>
    </source>
</evidence>
<gene>
    <name evidence="8" type="ORF">E8M01_14525</name>
</gene>
<comment type="similarity">
    <text evidence="2">Belongs to the intradiol ring-cleavage dioxygenase family.</text>
</comment>
<dbReference type="InterPro" id="IPR050770">
    <property type="entry name" value="Intradiol_RC_Dioxygenase"/>
</dbReference>
<accession>A0A4D7B473</accession>
<dbReference type="AlphaFoldDB" id="A0A4D7B473"/>
<dbReference type="OrthoDB" id="9800887at2"/>
<evidence type="ECO:0000313" key="9">
    <source>
        <dbReference type="Proteomes" id="UP000298781"/>
    </source>
</evidence>
<evidence type="ECO:0000313" key="8">
    <source>
        <dbReference type="EMBL" id="QCI65318.1"/>
    </source>
</evidence>
<protein>
    <submittedName>
        <fullName evidence="8">Hydroxyquinol 1,2-dioxygenase</fullName>
    </submittedName>
</protein>
<dbReference type="KEGG" id="pstg:E8M01_14525"/>
<dbReference type="CDD" id="cd03461">
    <property type="entry name" value="1_2-HQD"/>
    <property type="match status" value="1"/>
</dbReference>
<dbReference type="PANTHER" id="PTHR33711">
    <property type="entry name" value="DIOXYGENASE, PUTATIVE (AFU_ORTHOLOGUE AFUA_2G02910)-RELATED"/>
    <property type="match status" value="1"/>
</dbReference>
<dbReference type="PANTHER" id="PTHR33711:SF7">
    <property type="entry name" value="INTRADIOL RING-CLEAVAGE DIOXYGENASES DOMAIN-CONTAINING PROTEIN-RELATED"/>
    <property type="match status" value="1"/>
</dbReference>
<sequence>MLSFNEHNLSEEVVARFDGCDNPRLKQIVQALVRHSHAFVREVELTQDEWAFAIDYLTRTGHMCDDKRQEFILLSDVMGVSMLVDAINHRMPDGATETTVLGPFYLGEHRVTPHGADIAAGLDGEPMYVEGKVSTADGAPLAGAVIDIWHSDDDGFYDAQKSEADEASLRARFISDAAGRFHFKSIVPSSYPIPHDGPVGQLLEATKRHPMRPAHVHFHVSAPGFETLVTHVFISGDPWLESDAVFGVKESLIAALPGREGPIFPDGSPSPDRWRHLKYDFGLKAVGRRAVA</sequence>
<keyword evidence="6" id="KW-0408">Iron</keyword>
<dbReference type="EMBL" id="CP039690">
    <property type="protein sequence ID" value="QCI65318.1"/>
    <property type="molecule type" value="Genomic_DNA"/>
</dbReference>
<feature type="domain" description="Intradiol ring-cleavage dioxygenases" evidence="7">
    <location>
        <begin position="129"/>
        <end position="157"/>
    </location>
</feature>
<dbReference type="InterPro" id="IPR015889">
    <property type="entry name" value="Intradiol_dOase_core"/>
</dbReference>
<evidence type="ECO:0000259" key="7">
    <source>
        <dbReference type="PROSITE" id="PS00083"/>
    </source>
</evidence>
<dbReference type="InterPro" id="IPR039390">
    <property type="entry name" value="1_2-HQD/HQD"/>
</dbReference>
<evidence type="ECO:0000256" key="3">
    <source>
        <dbReference type="ARBA" id="ARBA00022723"/>
    </source>
</evidence>
<evidence type="ECO:0000256" key="1">
    <source>
        <dbReference type="ARBA" id="ARBA00001965"/>
    </source>
</evidence>
<dbReference type="GO" id="GO:0018576">
    <property type="term" value="F:catechol 1,2-dioxygenase activity"/>
    <property type="evidence" value="ECO:0007669"/>
    <property type="project" value="InterPro"/>
</dbReference>
<keyword evidence="5" id="KW-0560">Oxidoreductase</keyword>
<dbReference type="InterPro" id="IPR007535">
    <property type="entry name" value="Catechol_dOase_N"/>
</dbReference>
<dbReference type="Proteomes" id="UP000298781">
    <property type="component" value="Chromosome"/>
</dbReference>
<keyword evidence="4 8" id="KW-0223">Dioxygenase</keyword>
<keyword evidence="3" id="KW-0479">Metal-binding</keyword>
<dbReference type="GO" id="GO:0008199">
    <property type="term" value="F:ferric iron binding"/>
    <property type="evidence" value="ECO:0007669"/>
    <property type="project" value="InterPro"/>
</dbReference>
<reference evidence="8 9" key="1">
    <citation type="submission" date="2019-04" db="EMBL/GenBank/DDBJ databases">
        <title>Phreatobacter aquaticus sp. nov.</title>
        <authorList>
            <person name="Choi A."/>
        </authorList>
    </citation>
    <scope>NUCLEOTIDE SEQUENCE [LARGE SCALE GENOMIC DNA]</scope>
    <source>
        <strain evidence="8 9">KCTC 52518</strain>
    </source>
</reference>
<dbReference type="PROSITE" id="PS00083">
    <property type="entry name" value="INTRADIOL_DIOXYGENAS"/>
    <property type="match status" value="1"/>
</dbReference>
<dbReference type="Pfam" id="PF00775">
    <property type="entry name" value="Dioxygenase_C"/>
    <property type="match status" value="1"/>
</dbReference>